<dbReference type="SUPFAM" id="SSF51215">
    <property type="entry name" value="Regulatory protein AraC"/>
    <property type="match status" value="1"/>
</dbReference>
<dbReference type="AlphaFoldDB" id="A0A6C7EI82"/>
<dbReference type="PANTHER" id="PTHR43280">
    <property type="entry name" value="ARAC-FAMILY TRANSCRIPTIONAL REGULATOR"/>
    <property type="match status" value="1"/>
</dbReference>
<keyword evidence="3" id="KW-0804">Transcription</keyword>
<keyword evidence="6" id="KW-1185">Reference proteome</keyword>
<dbReference type="Pfam" id="PF12833">
    <property type="entry name" value="HTH_18"/>
    <property type="match status" value="1"/>
</dbReference>
<keyword evidence="2" id="KW-0238">DNA-binding</keyword>
<dbReference type="InterPro" id="IPR009057">
    <property type="entry name" value="Homeodomain-like_sf"/>
</dbReference>
<dbReference type="OrthoDB" id="9799345at2"/>
<dbReference type="Pfam" id="PF02311">
    <property type="entry name" value="AraC_binding"/>
    <property type="match status" value="1"/>
</dbReference>
<dbReference type="RefSeq" id="WP_015442933.1">
    <property type="nucleotide sequence ID" value="NC_020520.1"/>
</dbReference>
<keyword evidence="1" id="KW-0805">Transcription regulation</keyword>
<dbReference type="PROSITE" id="PS01124">
    <property type="entry name" value="HTH_ARAC_FAMILY_2"/>
    <property type="match status" value="1"/>
</dbReference>
<dbReference type="InterPro" id="IPR018060">
    <property type="entry name" value="HTH_AraC"/>
</dbReference>
<sequence>MVDVVPVRYRPHDDAYRLHIELIDAAELRARVASDPHRGFERIDFQCFISVRSGSYTHVVDFETHELVGGSCLVISPGQVHRFGPPSNWTGWMLIVSGHLVADDTHELPAHVRLDHEAAGAVAELFDRMDADAKLPVDRQQVGQLLEIQTAVLVSRLALGVSAATTHQLVDPNVLRRYRDYRSAVDDGYRRWHLVAPYAHTLGCSARTLNRACRGIADVSAKDVIVARIVLEARRRLALTDDTVATVSQQLGFDEATNFVKYFRRETGTTPSAFRASVREYDL</sequence>
<protein>
    <submittedName>
        <fullName evidence="5">Putative AraC family transcriptional regulator</fullName>
    </submittedName>
</protein>
<dbReference type="GO" id="GO:0043565">
    <property type="term" value="F:sequence-specific DNA binding"/>
    <property type="evidence" value="ECO:0007669"/>
    <property type="project" value="InterPro"/>
</dbReference>
<organism evidence="5 6">
    <name type="scientific">Ilumatobacter coccineus (strain NBRC 103263 / KCTC 29153 / YM16-304)</name>
    <dbReference type="NCBI Taxonomy" id="1313172"/>
    <lineage>
        <taxon>Bacteria</taxon>
        <taxon>Bacillati</taxon>
        <taxon>Actinomycetota</taxon>
        <taxon>Acidimicrobiia</taxon>
        <taxon>Acidimicrobiales</taxon>
        <taxon>Ilumatobacteraceae</taxon>
        <taxon>Ilumatobacter</taxon>
    </lineage>
</organism>
<evidence type="ECO:0000256" key="3">
    <source>
        <dbReference type="ARBA" id="ARBA00023163"/>
    </source>
</evidence>
<dbReference type="SMART" id="SM00342">
    <property type="entry name" value="HTH_ARAC"/>
    <property type="match status" value="1"/>
</dbReference>
<dbReference type="EMBL" id="AP012057">
    <property type="protein sequence ID" value="BAN03686.1"/>
    <property type="molecule type" value="Genomic_DNA"/>
</dbReference>
<proteinExistence type="predicted"/>
<dbReference type="KEGG" id="aym:YM304_33720"/>
<dbReference type="SUPFAM" id="SSF46689">
    <property type="entry name" value="Homeodomain-like"/>
    <property type="match status" value="1"/>
</dbReference>
<dbReference type="PANTHER" id="PTHR43280:SF32">
    <property type="entry name" value="TRANSCRIPTIONAL REGULATORY PROTEIN"/>
    <property type="match status" value="1"/>
</dbReference>
<dbReference type="InterPro" id="IPR003313">
    <property type="entry name" value="AraC-bd"/>
</dbReference>
<gene>
    <name evidence="5" type="ORF">YM304_33720</name>
</gene>
<dbReference type="Gene3D" id="1.10.10.60">
    <property type="entry name" value="Homeodomain-like"/>
    <property type="match status" value="1"/>
</dbReference>
<dbReference type="InterPro" id="IPR020449">
    <property type="entry name" value="Tscrpt_reg_AraC-type_HTH"/>
</dbReference>
<dbReference type="PRINTS" id="PR00032">
    <property type="entry name" value="HTHARAC"/>
</dbReference>
<evidence type="ECO:0000313" key="6">
    <source>
        <dbReference type="Proteomes" id="UP000011863"/>
    </source>
</evidence>
<evidence type="ECO:0000256" key="1">
    <source>
        <dbReference type="ARBA" id="ARBA00023015"/>
    </source>
</evidence>
<feature type="domain" description="HTH araC/xylS-type" evidence="4">
    <location>
        <begin position="179"/>
        <end position="277"/>
    </location>
</feature>
<name>A0A6C7EI82_ILUCY</name>
<dbReference type="GO" id="GO:0003700">
    <property type="term" value="F:DNA-binding transcription factor activity"/>
    <property type="evidence" value="ECO:0007669"/>
    <property type="project" value="InterPro"/>
</dbReference>
<dbReference type="Proteomes" id="UP000011863">
    <property type="component" value="Chromosome"/>
</dbReference>
<evidence type="ECO:0000256" key="2">
    <source>
        <dbReference type="ARBA" id="ARBA00023125"/>
    </source>
</evidence>
<reference evidence="5 6" key="1">
    <citation type="journal article" date="2013" name="Int. J. Syst. Evol. Microbiol.">
        <title>Ilumatobacter nonamiense sp. nov. and Ilumatobacter coccineum sp. nov., isolated from seashore sand.</title>
        <authorList>
            <person name="Matsumoto A."/>
            <person name="Kasai H."/>
            <person name="Matsuo Y."/>
            <person name="Shizuri Y."/>
            <person name="Ichikawa N."/>
            <person name="Fujita N."/>
            <person name="Omura S."/>
            <person name="Takahashi Y."/>
        </authorList>
    </citation>
    <scope>NUCLEOTIDE SEQUENCE [LARGE SCALE GENOMIC DNA]</scope>
    <source>
        <strain evidence="6">NBRC 103263 / KCTC 29153 / YM16-304</strain>
    </source>
</reference>
<evidence type="ECO:0000259" key="4">
    <source>
        <dbReference type="PROSITE" id="PS01124"/>
    </source>
</evidence>
<dbReference type="InterPro" id="IPR037923">
    <property type="entry name" value="HTH-like"/>
</dbReference>
<accession>A0A6C7EI82</accession>
<evidence type="ECO:0000313" key="5">
    <source>
        <dbReference type="EMBL" id="BAN03686.1"/>
    </source>
</evidence>